<gene>
    <name evidence="1" type="ORF">GCM10007390_23360</name>
</gene>
<proteinExistence type="predicted"/>
<comment type="caution">
    <text evidence="1">The sequence shown here is derived from an EMBL/GenBank/DDBJ whole genome shotgun (WGS) entry which is preliminary data.</text>
</comment>
<keyword evidence="2" id="KW-1185">Reference proteome</keyword>
<evidence type="ECO:0000313" key="2">
    <source>
        <dbReference type="Proteomes" id="UP000598271"/>
    </source>
</evidence>
<protein>
    <submittedName>
        <fullName evidence="1">Uncharacterized protein</fullName>
    </submittedName>
</protein>
<dbReference type="AlphaFoldDB" id="A0A8J3D8N8"/>
<reference evidence="1 2" key="1">
    <citation type="journal article" date="2014" name="Int. J. Syst. Evol. Microbiol.">
        <title>Complete genome sequence of Corynebacterium casei LMG S-19264T (=DSM 44701T), isolated from a smear-ripened cheese.</title>
        <authorList>
            <consortium name="US DOE Joint Genome Institute (JGI-PGF)"/>
            <person name="Walter F."/>
            <person name="Albersmeier A."/>
            <person name="Kalinowski J."/>
            <person name="Ruckert C."/>
        </authorList>
    </citation>
    <scope>NUCLEOTIDE SEQUENCE [LARGE SCALE GENOMIC DNA]</scope>
    <source>
        <strain evidence="1 2">KCTC 12866</strain>
    </source>
</reference>
<organism evidence="1 2">
    <name type="scientific">Persicitalea jodogahamensis</name>
    <dbReference type="NCBI Taxonomy" id="402147"/>
    <lineage>
        <taxon>Bacteria</taxon>
        <taxon>Pseudomonadati</taxon>
        <taxon>Bacteroidota</taxon>
        <taxon>Cytophagia</taxon>
        <taxon>Cytophagales</taxon>
        <taxon>Spirosomataceae</taxon>
        <taxon>Persicitalea</taxon>
    </lineage>
</organism>
<dbReference type="Proteomes" id="UP000598271">
    <property type="component" value="Unassembled WGS sequence"/>
</dbReference>
<dbReference type="EMBL" id="BMXF01000002">
    <property type="protein sequence ID" value="GHB69164.1"/>
    <property type="molecule type" value="Genomic_DNA"/>
</dbReference>
<accession>A0A8J3D8N8</accession>
<sequence length="73" mass="8114">MNCLGYPSKYNLNNSQKEARFFAEPGFGVHCIQPYYTVLSFVDTPPEAFNQKGDDAAGSGILSLTWGKDKKCF</sequence>
<name>A0A8J3D8N8_9BACT</name>
<evidence type="ECO:0000313" key="1">
    <source>
        <dbReference type="EMBL" id="GHB69164.1"/>
    </source>
</evidence>